<evidence type="ECO:0000313" key="4">
    <source>
        <dbReference type="Proteomes" id="UP001230220"/>
    </source>
</evidence>
<dbReference type="EMBL" id="JAUSUR010000004">
    <property type="protein sequence ID" value="MDQ0361594.1"/>
    <property type="molecule type" value="Genomic_DNA"/>
</dbReference>
<dbReference type="SUPFAM" id="SSF47413">
    <property type="entry name" value="lambda repressor-like DNA-binding domains"/>
    <property type="match status" value="1"/>
</dbReference>
<dbReference type="GO" id="GO:0003677">
    <property type="term" value="F:DNA binding"/>
    <property type="evidence" value="ECO:0007669"/>
    <property type="project" value="UniProtKB-KW"/>
</dbReference>
<comment type="caution">
    <text evidence="3">The sequence shown here is derived from an EMBL/GenBank/DDBJ whole genome shotgun (WGS) entry which is preliminary data.</text>
</comment>
<dbReference type="InterPro" id="IPR001387">
    <property type="entry name" value="Cro/C1-type_HTH"/>
</dbReference>
<keyword evidence="1 3" id="KW-0238">DNA-binding</keyword>
<organism evidence="3 4">
    <name type="scientific">Breznakia pachnodae</name>
    <dbReference type="NCBI Taxonomy" id="265178"/>
    <lineage>
        <taxon>Bacteria</taxon>
        <taxon>Bacillati</taxon>
        <taxon>Bacillota</taxon>
        <taxon>Erysipelotrichia</taxon>
        <taxon>Erysipelotrichales</taxon>
        <taxon>Erysipelotrichaceae</taxon>
        <taxon>Breznakia</taxon>
    </lineage>
</organism>
<dbReference type="PROSITE" id="PS50943">
    <property type="entry name" value="HTH_CROC1"/>
    <property type="match status" value="1"/>
</dbReference>
<keyword evidence="4" id="KW-1185">Reference proteome</keyword>
<dbReference type="CDD" id="cd00093">
    <property type="entry name" value="HTH_XRE"/>
    <property type="match status" value="1"/>
</dbReference>
<reference evidence="3 4" key="1">
    <citation type="submission" date="2023-07" db="EMBL/GenBank/DDBJ databases">
        <title>Genomic Encyclopedia of Type Strains, Phase IV (KMG-IV): sequencing the most valuable type-strain genomes for metagenomic binning, comparative biology and taxonomic classification.</title>
        <authorList>
            <person name="Goeker M."/>
        </authorList>
    </citation>
    <scope>NUCLEOTIDE SEQUENCE [LARGE SCALE GENOMIC DNA]</scope>
    <source>
        <strain evidence="3 4">DSM 16784</strain>
    </source>
</reference>
<protein>
    <submittedName>
        <fullName evidence="3">DNA-binding XRE family transcriptional regulator</fullName>
    </submittedName>
</protein>
<evidence type="ECO:0000313" key="3">
    <source>
        <dbReference type="EMBL" id="MDQ0361594.1"/>
    </source>
</evidence>
<dbReference type="PANTHER" id="PTHR46558">
    <property type="entry name" value="TRACRIPTIONAL REGULATORY PROTEIN-RELATED-RELATED"/>
    <property type="match status" value="1"/>
</dbReference>
<proteinExistence type="predicted"/>
<sequence>MYIKNNLKWLRKNDSLTRNQLGKLIGINESVIRKIESGERNAPSIRTIAKLCDFFEVSIDDFVHKDMEKNYKHEG</sequence>
<dbReference type="Gene3D" id="1.10.260.40">
    <property type="entry name" value="lambda repressor-like DNA-binding domains"/>
    <property type="match status" value="1"/>
</dbReference>
<dbReference type="RefSeq" id="WP_307408460.1">
    <property type="nucleotide sequence ID" value="NZ_JAUSUR010000004.1"/>
</dbReference>
<name>A0ABU0E4D8_9FIRM</name>
<gene>
    <name evidence="3" type="ORF">J2S15_002344</name>
</gene>
<dbReference type="PANTHER" id="PTHR46558:SF11">
    <property type="entry name" value="HTH-TYPE TRANSCRIPTIONAL REGULATOR XRE"/>
    <property type="match status" value="1"/>
</dbReference>
<accession>A0ABU0E4D8</accession>
<dbReference type="Pfam" id="PF01381">
    <property type="entry name" value="HTH_3"/>
    <property type="match status" value="1"/>
</dbReference>
<feature type="domain" description="HTH cro/C1-type" evidence="2">
    <location>
        <begin position="7"/>
        <end position="62"/>
    </location>
</feature>
<dbReference type="InterPro" id="IPR010982">
    <property type="entry name" value="Lambda_DNA-bd_dom_sf"/>
</dbReference>
<evidence type="ECO:0000256" key="1">
    <source>
        <dbReference type="ARBA" id="ARBA00023125"/>
    </source>
</evidence>
<dbReference type="SMART" id="SM00530">
    <property type="entry name" value="HTH_XRE"/>
    <property type="match status" value="1"/>
</dbReference>
<evidence type="ECO:0000259" key="2">
    <source>
        <dbReference type="PROSITE" id="PS50943"/>
    </source>
</evidence>
<dbReference type="Proteomes" id="UP001230220">
    <property type="component" value="Unassembled WGS sequence"/>
</dbReference>